<dbReference type="Gene3D" id="3.40.190.10">
    <property type="entry name" value="Periplasmic binding protein-like II"/>
    <property type="match status" value="1"/>
</dbReference>
<dbReference type="CDD" id="cd14748">
    <property type="entry name" value="PBP2_UgpB"/>
    <property type="match status" value="1"/>
</dbReference>
<dbReference type="SUPFAM" id="SSF53850">
    <property type="entry name" value="Periplasmic binding protein-like II"/>
    <property type="match status" value="1"/>
</dbReference>
<dbReference type="Pfam" id="PF13416">
    <property type="entry name" value="SBP_bac_8"/>
    <property type="match status" value="1"/>
</dbReference>
<keyword evidence="3" id="KW-1185">Reference proteome</keyword>
<reference evidence="2 3" key="1">
    <citation type="submission" date="2010-11" db="EMBL/GenBank/DDBJ databases">
        <title>Complete sequence of Halanaerobium sp. sapolanicus.</title>
        <authorList>
            <consortium name="US DOE Joint Genome Institute"/>
            <person name="Lucas S."/>
            <person name="Copeland A."/>
            <person name="Lapidus A."/>
            <person name="Cheng J.-F."/>
            <person name="Bruce D."/>
            <person name="Goodwin L."/>
            <person name="Pitluck S."/>
            <person name="Davenport K."/>
            <person name="Detter J.C."/>
            <person name="Han C."/>
            <person name="Tapia R."/>
            <person name="Land M."/>
            <person name="Hauser L."/>
            <person name="Jeffries C."/>
            <person name="Kyrpides N."/>
            <person name="Ivanova N."/>
            <person name="Mikhailova N."/>
            <person name="Begemann M.B."/>
            <person name="Mormile M.R."/>
            <person name="Wall J.D."/>
            <person name="Elias D.A."/>
            <person name="Woyke T."/>
        </authorList>
    </citation>
    <scope>NUCLEOTIDE SEQUENCE [LARGE SCALE GENOMIC DNA]</scope>
    <source>
        <strain evidence="3">sapolanicus</strain>
    </source>
</reference>
<dbReference type="Proteomes" id="UP000007434">
    <property type="component" value="Chromosome"/>
</dbReference>
<dbReference type="KEGG" id="has:Halsa_0121"/>
<evidence type="ECO:0000313" key="3">
    <source>
        <dbReference type="Proteomes" id="UP000007434"/>
    </source>
</evidence>
<protein>
    <submittedName>
        <fullName evidence="2">Extracellular solute-binding protein family 1</fullName>
    </submittedName>
</protein>
<name>E4RNE3_HALHG</name>
<dbReference type="PANTHER" id="PTHR43649:SF14">
    <property type="entry name" value="BLR3389 PROTEIN"/>
    <property type="match status" value="1"/>
</dbReference>
<dbReference type="AlphaFoldDB" id="E4RNE3"/>
<dbReference type="STRING" id="656519.Halsa_0121"/>
<dbReference type="OrthoDB" id="9768630at2"/>
<dbReference type="InterPro" id="IPR006059">
    <property type="entry name" value="SBP"/>
</dbReference>
<dbReference type="eggNOG" id="COG1653">
    <property type="taxonomic scope" value="Bacteria"/>
</dbReference>
<dbReference type="EMBL" id="CP002304">
    <property type="protein sequence ID" value="ADQ13611.1"/>
    <property type="molecule type" value="Genomic_DNA"/>
</dbReference>
<proteinExistence type="predicted"/>
<evidence type="ECO:0000313" key="2">
    <source>
        <dbReference type="EMBL" id="ADQ13611.1"/>
    </source>
</evidence>
<sequence length="427" mass="48251">MLSKKMLTVVLVLFLIIGLSFSVNAFFSGGDSGEDGVVEVEFWNLFGGGDADFMDEMIESFNESQDEIVVKQTRLEFSEYYTGLITAIASGFGPDIAITHISRLEEMVNEGLVISLDDTAEEIGLNWEDFNQNILDGASVNDNYYGVPLDTHPQVLYYNKTLLAEADLLDENDEPIIDETPEGFMEFLTKIQAESSVRYPMSYWTNFTEDGHYRLWWGLYSQLGGNPIVSDGELTIDVDKAIQAAEYMKSLYDNGFTPTNAEYDESVNLFRNEDTAVLLTGVWITGTLENTEDLDFGVVPMPKVFENQAVWADSHSLVLPYNDSDPIKEQAALTFAKWLTDNGEMWARAGHIPSKKMIIENESFQEMPYRMDYVEAADFASFDSAGDNTWGIRSEITTALSEYWRDRTTAEEAFTEAVRRIERTLTR</sequence>
<feature type="chain" id="PRO_5038441203" evidence="1">
    <location>
        <begin position="26"/>
        <end position="427"/>
    </location>
</feature>
<evidence type="ECO:0000256" key="1">
    <source>
        <dbReference type="SAM" id="SignalP"/>
    </source>
</evidence>
<keyword evidence="1" id="KW-0732">Signal</keyword>
<dbReference type="HOGENOM" id="CLU_031285_10_0_9"/>
<organism evidence="2 3">
    <name type="scientific">Halanaerobium hydrogeniformans</name>
    <name type="common">Halanaerobium sp. (strain sapolanicus)</name>
    <dbReference type="NCBI Taxonomy" id="656519"/>
    <lineage>
        <taxon>Bacteria</taxon>
        <taxon>Bacillati</taxon>
        <taxon>Bacillota</taxon>
        <taxon>Clostridia</taxon>
        <taxon>Halanaerobiales</taxon>
        <taxon>Halanaerobiaceae</taxon>
        <taxon>Halanaerobium</taxon>
    </lineage>
</organism>
<gene>
    <name evidence="2" type="ordered locus">Halsa_0121</name>
</gene>
<dbReference type="InterPro" id="IPR050490">
    <property type="entry name" value="Bact_solute-bd_prot1"/>
</dbReference>
<reference evidence="2 3" key="2">
    <citation type="journal article" date="2011" name="J. Bacteriol.">
        <title>Complete Genome Sequence of the Haloalkaliphilic, Hydrogen Producing Halanaerobium hydrogenoformans.</title>
        <authorList>
            <person name="Brown S.D."/>
            <person name="Begemann M.B."/>
            <person name="Mormile M.R."/>
            <person name="Wall J.D."/>
            <person name="Han C.S."/>
            <person name="Goodwin L.A."/>
            <person name="Pitluck S."/>
            <person name="Land M.L."/>
            <person name="Hauser L.J."/>
            <person name="Elias D.A."/>
        </authorList>
    </citation>
    <scope>NUCLEOTIDE SEQUENCE [LARGE SCALE GENOMIC DNA]</scope>
    <source>
        <strain evidence="3">sapolanicus</strain>
    </source>
</reference>
<dbReference type="RefSeq" id="WP_013404717.1">
    <property type="nucleotide sequence ID" value="NC_014654.1"/>
</dbReference>
<dbReference type="PANTHER" id="PTHR43649">
    <property type="entry name" value="ARABINOSE-BINDING PROTEIN-RELATED"/>
    <property type="match status" value="1"/>
</dbReference>
<accession>E4RNE3</accession>
<feature type="signal peptide" evidence="1">
    <location>
        <begin position="1"/>
        <end position="25"/>
    </location>
</feature>